<keyword evidence="5" id="KW-0862">Zinc</keyword>
<comment type="similarity">
    <text evidence="2">Belongs to the peptidase M20A family.</text>
</comment>
<dbReference type="InterPro" id="IPR050072">
    <property type="entry name" value="Peptidase_M20A"/>
</dbReference>
<dbReference type="Proteomes" id="UP001305647">
    <property type="component" value="Unassembled WGS sequence"/>
</dbReference>
<dbReference type="Gene3D" id="3.40.630.10">
    <property type="entry name" value="Zn peptidases"/>
    <property type="match status" value="1"/>
</dbReference>
<evidence type="ECO:0000259" key="7">
    <source>
        <dbReference type="Pfam" id="PF07687"/>
    </source>
</evidence>
<dbReference type="InterPro" id="IPR001261">
    <property type="entry name" value="ArgE/DapE_CS"/>
</dbReference>
<dbReference type="InterPro" id="IPR036264">
    <property type="entry name" value="Bact_exopeptidase_dim_dom"/>
</dbReference>
<sequence>MRFGSDAFLRLSALSASASALLSLNDQQPLTSSLGAIPSSEDSAYRVPLLTLHRDLVNIPSISGSEADVTLFLEKALTRLNFTVTLQPLPKTATNPAARFNVIAWPGRDDHTPPAGFHDRVLITSHIDVVPPFIPYALHSTRIPPHQPLNFTDLHPSTLISGRGTVDAKGSVAAQITAAALLLRSGSIPPHSIALLYVVGEEVDGDGMKYFSSSLQHSSASSPTRHHQKLKAAIFGEPTEGKLACGHKGIALAAVVATGKAGHSGYPWLGKSATAVLVRGLGGLLDAELGSSERFGNTTVNVGVLEGGVAANVIAKEARARLAVRVALGDRRTGAEIVGGRMRSVLEEVDSEALRLEFGGGYGPVECECDVDGFETMVANYGTDVPNLEGDHVSYLYGPGSILVAHGDDEGLTIKDLEDAVEGYKRLIKHAVEA</sequence>
<comment type="cofactor">
    <cofactor evidence="1">
        <name>Zn(2+)</name>
        <dbReference type="ChEBI" id="CHEBI:29105"/>
    </cofactor>
</comment>
<dbReference type="GO" id="GO:0016787">
    <property type="term" value="F:hydrolase activity"/>
    <property type="evidence" value="ECO:0007669"/>
    <property type="project" value="UniProtKB-KW"/>
</dbReference>
<evidence type="ECO:0000256" key="6">
    <source>
        <dbReference type="SAM" id="SignalP"/>
    </source>
</evidence>
<comment type="caution">
    <text evidence="8">The sequence shown here is derived from an EMBL/GenBank/DDBJ whole genome shotgun (WGS) entry which is preliminary data.</text>
</comment>
<dbReference type="EMBL" id="MU863641">
    <property type="protein sequence ID" value="KAK4100428.1"/>
    <property type="molecule type" value="Genomic_DNA"/>
</dbReference>
<dbReference type="Gene3D" id="3.30.70.360">
    <property type="match status" value="1"/>
</dbReference>
<evidence type="ECO:0000256" key="5">
    <source>
        <dbReference type="ARBA" id="ARBA00022833"/>
    </source>
</evidence>
<keyword evidence="9" id="KW-1185">Reference proteome</keyword>
<keyword evidence="3" id="KW-0479">Metal-binding</keyword>
<dbReference type="Pfam" id="PF07687">
    <property type="entry name" value="M20_dimer"/>
    <property type="match status" value="1"/>
</dbReference>
<organism evidence="8 9">
    <name type="scientific">Parathielavia hyrcaniae</name>
    <dbReference type="NCBI Taxonomy" id="113614"/>
    <lineage>
        <taxon>Eukaryota</taxon>
        <taxon>Fungi</taxon>
        <taxon>Dikarya</taxon>
        <taxon>Ascomycota</taxon>
        <taxon>Pezizomycotina</taxon>
        <taxon>Sordariomycetes</taxon>
        <taxon>Sordariomycetidae</taxon>
        <taxon>Sordariales</taxon>
        <taxon>Chaetomiaceae</taxon>
        <taxon>Parathielavia</taxon>
    </lineage>
</organism>
<evidence type="ECO:0000256" key="3">
    <source>
        <dbReference type="ARBA" id="ARBA00022723"/>
    </source>
</evidence>
<feature type="signal peptide" evidence="6">
    <location>
        <begin position="1"/>
        <end position="20"/>
    </location>
</feature>
<evidence type="ECO:0000256" key="2">
    <source>
        <dbReference type="ARBA" id="ARBA00006247"/>
    </source>
</evidence>
<protein>
    <submittedName>
        <fullName evidence="8">Zn-dependent exopeptidase</fullName>
    </submittedName>
</protein>
<dbReference type="PANTHER" id="PTHR43808:SF30">
    <property type="entry name" value="ACETYLORNITHINE DEACETYLASE"/>
    <property type="match status" value="1"/>
</dbReference>
<dbReference type="AlphaFoldDB" id="A0AAN6PZ00"/>
<feature type="chain" id="PRO_5042829083" evidence="6">
    <location>
        <begin position="21"/>
        <end position="434"/>
    </location>
</feature>
<accession>A0AAN6PZ00</accession>
<reference evidence="8" key="1">
    <citation type="journal article" date="2023" name="Mol. Phylogenet. Evol.">
        <title>Genome-scale phylogeny and comparative genomics of the fungal order Sordariales.</title>
        <authorList>
            <person name="Hensen N."/>
            <person name="Bonometti L."/>
            <person name="Westerberg I."/>
            <person name="Brannstrom I.O."/>
            <person name="Guillou S."/>
            <person name="Cros-Aarteil S."/>
            <person name="Calhoun S."/>
            <person name="Haridas S."/>
            <person name="Kuo A."/>
            <person name="Mondo S."/>
            <person name="Pangilinan J."/>
            <person name="Riley R."/>
            <person name="LaButti K."/>
            <person name="Andreopoulos B."/>
            <person name="Lipzen A."/>
            <person name="Chen C."/>
            <person name="Yan M."/>
            <person name="Daum C."/>
            <person name="Ng V."/>
            <person name="Clum A."/>
            <person name="Steindorff A."/>
            <person name="Ohm R.A."/>
            <person name="Martin F."/>
            <person name="Silar P."/>
            <person name="Natvig D.O."/>
            <person name="Lalanne C."/>
            <person name="Gautier V."/>
            <person name="Ament-Velasquez S.L."/>
            <person name="Kruys A."/>
            <person name="Hutchinson M.I."/>
            <person name="Powell A.J."/>
            <person name="Barry K."/>
            <person name="Miller A.N."/>
            <person name="Grigoriev I.V."/>
            <person name="Debuchy R."/>
            <person name="Gladieux P."/>
            <person name="Hiltunen Thoren M."/>
            <person name="Johannesson H."/>
        </authorList>
    </citation>
    <scope>NUCLEOTIDE SEQUENCE</scope>
    <source>
        <strain evidence="8">CBS 757.83</strain>
    </source>
</reference>
<keyword evidence="4" id="KW-0378">Hydrolase</keyword>
<dbReference type="SUPFAM" id="SSF53187">
    <property type="entry name" value="Zn-dependent exopeptidases"/>
    <property type="match status" value="1"/>
</dbReference>
<evidence type="ECO:0000256" key="4">
    <source>
        <dbReference type="ARBA" id="ARBA00022801"/>
    </source>
</evidence>
<proteinExistence type="inferred from homology"/>
<dbReference type="PANTHER" id="PTHR43808">
    <property type="entry name" value="ACETYLORNITHINE DEACETYLASE"/>
    <property type="match status" value="1"/>
</dbReference>
<evidence type="ECO:0000256" key="1">
    <source>
        <dbReference type="ARBA" id="ARBA00001947"/>
    </source>
</evidence>
<dbReference type="Pfam" id="PF01546">
    <property type="entry name" value="Peptidase_M20"/>
    <property type="match status" value="1"/>
</dbReference>
<reference evidence="8" key="2">
    <citation type="submission" date="2023-05" db="EMBL/GenBank/DDBJ databases">
        <authorList>
            <consortium name="Lawrence Berkeley National Laboratory"/>
            <person name="Steindorff A."/>
            <person name="Hensen N."/>
            <person name="Bonometti L."/>
            <person name="Westerberg I."/>
            <person name="Brannstrom I.O."/>
            <person name="Guillou S."/>
            <person name="Cros-Aarteil S."/>
            <person name="Calhoun S."/>
            <person name="Haridas S."/>
            <person name="Kuo A."/>
            <person name="Mondo S."/>
            <person name="Pangilinan J."/>
            <person name="Riley R."/>
            <person name="Labutti K."/>
            <person name="Andreopoulos B."/>
            <person name="Lipzen A."/>
            <person name="Chen C."/>
            <person name="Yanf M."/>
            <person name="Daum C."/>
            <person name="Ng V."/>
            <person name="Clum A."/>
            <person name="Ohm R."/>
            <person name="Martin F."/>
            <person name="Silar P."/>
            <person name="Natvig D."/>
            <person name="Lalanne C."/>
            <person name="Gautier V."/>
            <person name="Ament-Velasquez S.L."/>
            <person name="Kruys A."/>
            <person name="Hutchinson M.I."/>
            <person name="Powell A.J."/>
            <person name="Barry K."/>
            <person name="Miller A.N."/>
            <person name="Grigoriev I.V."/>
            <person name="Debuchy R."/>
            <person name="Gladieux P."/>
            <person name="Thoren M.H."/>
            <person name="Johannesson H."/>
        </authorList>
    </citation>
    <scope>NUCLEOTIDE SEQUENCE</scope>
    <source>
        <strain evidence="8">CBS 757.83</strain>
    </source>
</reference>
<dbReference type="SUPFAM" id="SSF55031">
    <property type="entry name" value="Bacterial exopeptidase dimerisation domain"/>
    <property type="match status" value="1"/>
</dbReference>
<evidence type="ECO:0000313" key="8">
    <source>
        <dbReference type="EMBL" id="KAK4100428.1"/>
    </source>
</evidence>
<keyword evidence="6" id="KW-0732">Signal</keyword>
<name>A0AAN6PZ00_9PEZI</name>
<dbReference type="InterPro" id="IPR011650">
    <property type="entry name" value="Peptidase_M20_dimer"/>
</dbReference>
<dbReference type="PROSITE" id="PS00758">
    <property type="entry name" value="ARGE_DAPE_CPG2_1"/>
    <property type="match status" value="1"/>
</dbReference>
<gene>
    <name evidence="8" type="ORF">N658DRAFT_102999</name>
</gene>
<dbReference type="GO" id="GO:0046872">
    <property type="term" value="F:metal ion binding"/>
    <property type="evidence" value="ECO:0007669"/>
    <property type="project" value="UniProtKB-KW"/>
</dbReference>
<feature type="domain" description="Peptidase M20 dimerisation" evidence="7">
    <location>
        <begin position="246"/>
        <end position="331"/>
    </location>
</feature>
<dbReference type="InterPro" id="IPR002933">
    <property type="entry name" value="Peptidase_M20"/>
</dbReference>
<dbReference type="CDD" id="cd05652">
    <property type="entry name" value="M20_ArgE_DapE-like_fungal"/>
    <property type="match status" value="1"/>
</dbReference>
<evidence type="ECO:0000313" key="9">
    <source>
        <dbReference type="Proteomes" id="UP001305647"/>
    </source>
</evidence>